<dbReference type="Gene3D" id="3.10.180.10">
    <property type="entry name" value="2,3-Dihydroxybiphenyl 1,2-Dioxygenase, domain 1"/>
    <property type="match status" value="1"/>
</dbReference>
<evidence type="ECO:0000313" key="12">
    <source>
        <dbReference type="Proteomes" id="UP001497482"/>
    </source>
</evidence>
<dbReference type="NCBIfam" id="TIGR00068">
    <property type="entry name" value="glyox_I"/>
    <property type="match status" value="1"/>
</dbReference>
<dbReference type="InterPro" id="IPR004361">
    <property type="entry name" value="Glyoxalase_1"/>
</dbReference>
<proteinExistence type="inferred from homology"/>
<evidence type="ECO:0000256" key="7">
    <source>
        <dbReference type="PIRSR" id="PIRSR604361-1"/>
    </source>
</evidence>
<organism evidence="11 12">
    <name type="scientific">Knipowitschia caucasica</name>
    <name type="common">Caucasian dwarf goby</name>
    <name type="synonym">Pomatoschistus caucasicus</name>
    <dbReference type="NCBI Taxonomy" id="637954"/>
    <lineage>
        <taxon>Eukaryota</taxon>
        <taxon>Metazoa</taxon>
        <taxon>Chordata</taxon>
        <taxon>Craniata</taxon>
        <taxon>Vertebrata</taxon>
        <taxon>Euteleostomi</taxon>
        <taxon>Actinopterygii</taxon>
        <taxon>Neopterygii</taxon>
        <taxon>Teleostei</taxon>
        <taxon>Neoteleostei</taxon>
        <taxon>Acanthomorphata</taxon>
        <taxon>Gobiaria</taxon>
        <taxon>Gobiiformes</taxon>
        <taxon>Gobioidei</taxon>
        <taxon>Gobiidae</taxon>
        <taxon>Gobiinae</taxon>
        <taxon>Knipowitschia</taxon>
    </lineage>
</organism>
<keyword evidence="4 8" id="KW-0479">Metal-binding</keyword>
<evidence type="ECO:0000256" key="6">
    <source>
        <dbReference type="ARBA" id="ARBA00023239"/>
    </source>
</evidence>
<dbReference type="PROSITE" id="PS00934">
    <property type="entry name" value="GLYOXALASE_I_1"/>
    <property type="match status" value="1"/>
</dbReference>
<dbReference type="PANTHER" id="PTHR10374">
    <property type="entry name" value="LACTOYLGLUTATHIONE LYASE GLYOXALASE I"/>
    <property type="match status" value="1"/>
</dbReference>
<protein>
    <recommendedName>
        <fullName evidence="3 9">Lactoylglutathione lyase</fullName>
        <ecNumber evidence="3 9">4.4.1.5</ecNumber>
    </recommendedName>
    <alternativeName>
        <fullName evidence="9">Glyoxalase I</fullName>
    </alternativeName>
</protein>
<dbReference type="InterPro" id="IPR018146">
    <property type="entry name" value="Glyoxalase_1_CS"/>
</dbReference>
<evidence type="ECO:0000256" key="9">
    <source>
        <dbReference type="RuleBase" id="RU361179"/>
    </source>
</evidence>
<dbReference type="CDD" id="cd07233">
    <property type="entry name" value="GlxI_Zn"/>
    <property type="match status" value="1"/>
</dbReference>
<evidence type="ECO:0000256" key="4">
    <source>
        <dbReference type="ARBA" id="ARBA00022723"/>
    </source>
</evidence>
<evidence type="ECO:0000259" key="10">
    <source>
        <dbReference type="PROSITE" id="PS51819"/>
    </source>
</evidence>
<feature type="domain" description="VOC" evidence="10">
    <location>
        <begin position="26"/>
        <end position="172"/>
    </location>
</feature>
<name>A0AAV2KC98_KNICA</name>
<dbReference type="InterPro" id="IPR029068">
    <property type="entry name" value="Glyas_Bleomycin-R_OHBP_Dase"/>
</dbReference>
<reference evidence="11 12" key="1">
    <citation type="submission" date="2024-04" db="EMBL/GenBank/DDBJ databases">
        <authorList>
            <person name="Waldvogel A.-M."/>
            <person name="Schoenle A."/>
        </authorList>
    </citation>
    <scope>NUCLEOTIDE SEQUENCE [LARGE SCALE GENOMIC DNA]</scope>
</reference>
<dbReference type="InterPro" id="IPR004360">
    <property type="entry name" value="Glyas_Fos-R_dOase_dom"/>
</dbReference>
<comment type="similarity">
    <text evidence="2 9">Belongs to the glyoxalase I family.</text>
</comment>
<dbReference type="InterPro" id="IPR037523">
    <property type="entry name" value="VOC_core"/>
</dbReference>
<feature type="binding site" evidence="8">
    <location>
        <position position="122"/>
    </location>
    <ligand>
        <name>Zn(2+)</name>
        <dbReference type="ChEBI" id="CHEBI:29105"/>
        <note>ligand shared between dimeric partners</note>
    </ligand>
</feature>
<comment type="cofactor">
    <cofactor evidence="8">
        <name>Zn(2+)</name>
        <dbReference type="ChEBI" id="CHEBI:29105"/>
    </cofactor>
    <text evidence="8">Binds 1 zinc ion per subunit. In the homodimer, two zinc ions are bound between subunits.</text>
</comment>
<evidence type="ECO:0000256" key="1">
    <source>
        <dbReference type="ARBA" id="ARBA00005008"/>
    </source>
</evidence>
<accession>A0AAV2KC98</accession>
<dbReference type="GO" id="GO:0004462">
    <property type="term" value="F:lactoylglutathione lyase activity"/>
    <property type="evidence" value="ECO:0007669"/>
    <property type="project" value="UniProtKB-UniRule"/>
</dbReference>
<dbReference type="PROSITE" id="PS51819">
    <property type="entry name" value="VOC"/>
    <property type="match status" value="1"/>
</dbReference>
<evidence type="ECO:0000256" key="2">
    <source>
        <dbReference type="ARBA" id="ARBA00010363"/>
    </source>
</evidence>
<dbReference type="PANTHER" id="PTHR10374:SF30">
    <property type="entry name" value="LACTOYLGLUTATHIONE LYASE"/>
    <property type="match status" value="1"/>
</dbReference>
<sequence length="180" mass="20027">MCSRGLSDEEAAAACKEGHPMTKDYVMQQTSLRVKDPARSLDFYTGILGMTLLQKIDFSALGFCMYLVGYEEKANIPENLMERTAWTFCRHGVIELVHNLGAEMDTGLSYHSGNTKPLGFGHIGISVPNLAEACTYFQERGVTFVKQAGEGKIKNLAFIQDPDGYWIEILSPEKMCEILC</sequence>
<feature type="binding site" evidence="8">
    <location>
        <position position="168"/>
    </location>
    <ligand>
        <name>Zn(2+)</name>
        <dbReference type="ChEBI" id="CHEBI:29105"/>
        <note>ligand shared between dimeric partners</note>
    </ligand>
</feature>
<dbReference type="GO" id="GO:0046872">
    <property type="term" value="F:metal ion binding"/>
    <property type="evidence" value="ECO:0007669"/>
    <property type="project" value="UniProtKB-UniRule"/>
</dbReference>
<evidence type="ECO:0000256" key="8">
    <source>
        <dbReference type="PIRSR" id="PIRSR604361-3"/>
    </source>
</evidence>
<dbReference type="AlphaFoldDB" id="A0AAV2KC98"/>
<dbReference type="EC" id="4.4.1.5" evidence="3 9"/>
<gene>
    <name evidence="11" type="ORF">KC01_LOCUS16743</name>
</gene>
<dbReference type="SUPFAM" id="SSF54593">
    <property type="entry name" value="Glyoxalase/Bleomycin resistance protein/Dihydroxybiphenyl dioxygenase"/>
    <property type="match status" value="1"/>
</dbReference>
<feature type="active site" description="Proton donor/acceptor" evidence="7">
    <location>
        <position position="168"/>
    </location>
</feature>
<feature type="binding site" evidence="8">
    <location>
        <position position="95"/>
    </location>
    <ligand>
        <name>Zn(2+)</name>
        <dbReference type="ChEBI" id="CHEBI:29105"/>
        <note>ligand shared between dimeric partners</note>
    </ligand>
</feature>
<evidence type="ECO:0000313" key="11">
    <source>
        <dbReference type="EMBL" id="CAL1586731.1"/>
    </source>
</evidence>
<dbReference type="Pfam" id="PF00903">
    <property type="entry name" value="Glyoxalase"/>
    <property type="match status" value="1"/>
</dbReference>
<evidence type="ECO:0000256" key="5">
    <source>
        <dbReference type="ARBA" id="ARBA00022833"/>
    </source>
</evidence>
<comment type="function">
    <text evidence="9">Catalyzes the conversion of hemimercaptal, formed from methylglyoxal and glutathione, to S-lactoylglutathione.</text>
</comment>
<comment type="pathway">
    <text evidence="1 9">Secondary metabolite metabolism; methylglyoxal degradation; (R)-lactate from methylglyoxal: step 1/2.</text>
</comment>
<comment type="catalytic activity">
    <reaction evidence="9">
        <text>(R)-S-lactoylglutathione = methylglyoxal + glutathione</text>
        <dbReference type="Rhea" id="RHEA:19069"/>
        <dbReference type="ChEBI" id="CHEBI:17158"/>
        <dbReference type="ChEBI" id="CHEBI:57474"/>
        <dbReference type="ChEBI" id="CHEBI:57925"/>
        <dbReference type="EC" id="4.4.1.5"/>
    </reaction>
</comment>
<keyword evidence="12" id="KW-1185">Reference proteome</keyword>
<dbReference type="Proteomes" id="UP001497482">
    <property type="component" value="Chromosome 17"/>
</dbReference>
<feature type="binding site" evidence="8">
    <location>
        <position position="29"/>
    </location>
    <ligand>
        <name>Zn(2+)</name>
        <dbReference type="ChEBI" id="CHEBI:29105"/>
        <note>ligand shared between dimeric partners</note>
    </ligand>
</feature>
<dbReference type="EMBL" id="OZ035839">
    <property type="protein sequence ID" value="CAL1586731.1"/>
    <property type="molecule type" value="Genomic_DNA"/>
</dbReference>
<evidence type="ECO:0000256" key="3">
    <source>
        <dbReference type="ARBA" id="ARBA00012081"/>
    </source>
</evidence>
<keyword evidence="6 9" id="KW-0456">Lyase</keyword>
<keyword evidence="5 8" id="KW-0862">Zinc</keyword>
<dbReference type="PROSITE" id="PS00935">
    <property type="entry name" value="GLYOXALASE_I_2"/>
    <property type="match status" value="1"/>
</dbReference>